<evidence type="ECO:0000259" key="3">
    <source>
        <dbReference type="Pfam" id="PF03061"/>
    </source>
</evidence>
<dbReference type="InterPro" id="IPR039298">
    <property type="entry name" value="ACOT13"/>
</dbReference>
<name>A0A8H5LVK3_9AGAR</name>
<keyword evidence="5" id="KW-1185">Reference proteome</keyword>
<keyword evidence="2" id="KW-0378">Hydrolase</keyword>
<dbReference type="Pfam" id="PF03061">
    <property type="entry name" value="4HBT"/>
    <property type="match status" value="1"/>
</dbReference>
<evidence type="ECO:0000313" key="5">
    <source>
        <dbReference type="Proteomes" id="UP000559256"/>
    </source>
</evidence>
<dbReference type="Proteomes" id="UP000559256">
    <property type="component" value="Unassembled WGS sequence"/>
</dbReference>
<protein>
    <recommendedName>
        <fullName evidence="3">Thioesterase domain-containing protein</fullName>
    </recommendedName>
</protein>
<dbReference type="AlphaFoldDB" id="A0A8H5LVK3"/>
<dbReference type="PANTHER" id="PTHR21660">
    <property type="entry name" value="THIOESTERASE SUPERFAMILY MEMBER-RELATED"/>
    <property type="match status" value="1"/>
</dbReference>
<comment type="caution">
    <text evidence="4">The sequence shown here is derived from an EMBL/GenBank/DDBJ whole genome shotgun (WGS) entry which is preliminary data.</text>
</comment>
<dbReference type="EMBL" id="JAACJM010000009">
    <property type="protein sequence ID" value="KAF5371137.1"/>
    <property type="molecule type" value="Genomic_DNA"/>
</dbReference>
<evidence type="ECO:0000256" key="2">
    <source>
        <dbReference type="ARBA" id="ARBA00022801"/>
    </source>
</evidence>
<gene>
    <name evidence="4" type="ORF">D9758_004299</name>
</gene>
<organism evidence="4 5">
    <name type="scientific">Tetrapyrgos nigripes</name>
    <dbReference type="NCBI Taxonomy" id="182062"/>
    <lineage>
        <taxon>Eukaryota</taxon>
        <taxon>Fungi</taxon>
        <taxon>Dikarya</taxon>
        <taxon>Basidiomycota</taxon>
        <taxon>Agaricomycotina</taxon>
        <taxon>Agaricomycetes</taxon>
        <taxon>Agaricomycetidae</taxon>
        <taxon>Agaricales</taxon>
        <taxon>Marasmiineae</taxon>
        <taxon>Marasmiaceae</taxon>
        <taxon>Tetrapyrgos</taxon>
    </lineage>
</organism>
<evidence type="ECO:0000256" key="1">
    <source>
        <dbReference type="ARBA" id="ARBA00008324"/>
    </source>
</evidence>
<dbReference type="SUPFAM" id="SSF54637">
    <property type="entry name" value="Thioesterase/thiol ester dehydrase-isomerase"/>
    <property type="match status" value="1"/>
</dbReference>
<dbReference type="InterPro" id="IPR029069">
    <property type="entry name" value="HotDog_dom_sf"/>
</dbReference>
<proteinExistence type="inferred from homology"/>
<evidence type="ECO:0000313" key="4">
    <source>
        <dbReference type="EMBL" id="KAF5371137.1"/>
    </source>
</evidence>
<dbReference type="OrthoDB" id="2831072at2759"/>
<accession>A0A8H5LVK3</accession>
<feature type="domain" description="Thioesterase" evidence="3">
    <location>
        <begin position="120"/>
        <end position="198"/>
    </location>
</feature>
<dbReference type="GO" id="GO:0047617">
    <property type="term" value="F:fatty acyl-CoA hydrolase activity"/>
    <property type="evidence" value="ECO:0007669"/>
    <property type="project" value="InterPro"/>
</dbReference>
<sequence>MTLNSLSGLPDVNSSSMAKRIYGNVSDEEKRLCARILAHFIGTPNTSYGADIGEKIKLTRIDVYPRAPNVPETHDPSYVTMDKSDSSLQGTVTSRSQASLDLEARTVCEITVTKEMCNIHGVLHGGCAMYMMDPCSVCALVALGVAIGTDGSGVSQTMFTQWHRPAPEGAELSIIATTVATNGYIRSSRCEIRDRKTNVLYVSCIHSIVNVASKWGKGQGHNSTNGPVRSKL</sequence>
<comment type="similarity">
    <text evidence="1">Belongs to the thioesterase PaaI family.</text>
</comment>
<dbReference type="InterPro" id="IPR006683">
    <property type="entry name" value="Thioestr_dom"/>
</dbReference>
<reference evidence="4 5" key="1">
    <citation type="journal article" date="2020" name="ISME J.">
        <title>Uncovering the hidden diversity of litter-decomposition mechanisms in mushroom-forming fungi.</title>
        <authorList>
            <person name="Floudas D."/>
            <person name="Bentzer J."/>
            <person name="Ahren D."/>
            <person name="Johansson T."/>
            <person name="Persson P."/>
            <person name="Tunlid A."/>
        </authorList>
    </citation>
    <scope>NUCLEOTIDE SEQUENCE [LARGE SCALE GENOMIC DNA]</scope>
    <source>
        <strain evidence="4 5">CBS 291.85</strain>
    </source>
</reference>
<dbReference type="CDD" id="cd03443">
    <property type="entry name" value="PaaI_thioesterase"/>
    <property type="match status" value="1"/>
</dbReference>
<dbReference type="PANTHER" id="PTHR21660:SF1">
    <property type="entry name" value="ACYL-COENZYME A THIOESTERASE 13"/>
    <property type="match status" value="1"/>
</dbReference>
<dbReference type="Gene3D" id="3.10.129.10">
    <property type="entry name" value="Hotdog Thioesterase"/>
    <property type="match status" value="1"/>
</dbReference>